<dbReference type="AlphaFoldDB" id="A0A9Q8ZGS9"/>
<keyword evidence="1" id="KW-0812">Transmembrane</keyword>
<keyword evidence="4" id="KW-1185">Reference proteome</keyword>
<dbReference type="Pfam" id="PF09990">
    <property type="entry name" value="DUF2231"/>
    <property type="match status" value="1"/>
</dbReference>
<evidence type="ECO:0000313" key="3">
    <source>
        <dbReference type="EMBL" id="USP81900.1"/>
    </source>
</evidence>
<sequence>MSLPKHPALVHFPITTTLLTGGLDAFYFFYNYQPTSAIVASTYKTLDIQLAPKLFPFFSYYLTILTLAFSVPAVMTGAAELMPLIKRDGFSSRKAKVGVAHALINDITVVAAAVNWWTRRSRPMFEPTSTNLILSCVMALPATLFAAHLGGKLVYIYGMGFSGGQAKAKKTQ</sequence>
<proteinExistence type="predicted"/>
<feature type="transmembrane region" description="Helical" evidence="1">
    <location>
        <begin position="60"/>
        <end position="85"/>
    </location>
</feature>
<dbReference type="InterPro" id="IPR019251">
    <property type="entry name" value="DUF2231_TM"/>
</dbReference>
<keyword evidence="1" id="KW-0472">Membrane</keyword>
<reference evidence="3" key="1">
    <citation type="submission" date="2021-12" db="EMBL/GenBank/DDBJ databases">
        <title>Curvularia clavata genome.</title>
        <authorList>
            <person name="Cao Y."/>
        </authorList>
    </citation>
    <scope>NUCLEOTIDE SEQUENCE</scope>
    <source>
        <strain evidence="3">Yc1106</strain>
    </source>
</reference>
<evidence type="ECO:0000256" key="1">
    <source>
        <dbReference type="SAM" id="Phobius"/>
    </source>
</evidence>
<dbReference type="OrthoDB" id="2580011at2759"/>
<gene>
    <name evidence="3" type="ORF">yc1106_09174</name>
</gene>
<feature type="domain" description="DUF2231" evidence="2">
    <location>
        <begin position="4"/>
        <end position="161"/>
    </location>
</feature>
<dbReference type="Proteomes" id="UP001056012">
    <property type="component" value="Chromosome 7"/>
</dbReference>
<feature type="transmembrane region" description="Helical" evidence="1">
    <location>
        <begin position="12"/>
        <end position="30"/>
    </location>
</feature>
<dbReference type="VEuPathDB" id="FungiDB:yc1106_09174"/>
<accession>A0A9Q8ZGS9</accession>
<evidence type="ECO:0000313" key="4">
    <source>
        <dbReference type="Proteomes" id="UP001056012"/>
    </source>
</evidence>
<dbReference type="EMBL" id="CP089280">
    <property type="protein sequence ID" value="USP81900.1"/>
    <property type="molecule type" value="Genomic_DNA"/>
</dbReference>
<feature type="transmembrane region" description="Helical" evidence="1">
    <location>
        <begin position="129"/>
        <end position="149"/>
    </location>
</feature>
<keyword evidence="1" id="KW-1133">Transmembrane helix</keyword>
<name>A0A9Q8ZGS9_CURCL</name>
<organism evidence="3 4">
    <name type="scientific">Curvularia clavata</name>
    <dbReference type="NCBI Taxonomy" id="95742"/>
    <lineage>
        <taxon>Eukaryota</taxon>
        <taxon>Fungi</taxon>
        <taxon>Dikarya</taxon>
        <taxon>Ascomycota</taxon>
        <taxon>Pezizomycotina</taxon>
        <taxon>Dothideomycetes</taxon>
        <taxon>Pleosporomycetidae</taxon>
        <taxon>Pleosporales</taxon>
        <taxon>Pleosporineae</taxon>
        <taxon>Pleosporaceae</taxon>
        <taxon>Curvularia</taxon>
    </lineage>
</organism>
<protein>
    <recommendedName>
        <fullName evidence="2">DUF2231 domain-containing protein</fullName>
    </recommendedName>
</protein>
<evidence type="ECO:0000259" key="2">
    <source>
        <dbReference type="Pfam" id="PF09990"/>
    </source>
</evidence>
<feature type="transmembrane region" description="Helical" evidence="1">
    <location>
        <begin position="97"/>
        <end position="117"/>
    </location>
</feature>